<evidence type="ECO:0000256" key="3">
    <source>
        <dbReference type="ARBA" id="ARBA00022833"/>
    </source>
</evidence>
<keyword evidence="1" id="KW-0479">Metal-binding</keyword>
<dbReference type="PROSITE" id="PS51081">
    <property type="entry name" value="ZF_SIAH"/>
    <property type="match status" value="1"/>
</dbReference>
<dbReference type="GO" id="GO:0043161">
    <property type="term" value="P:proteasome-mediated ubiquitin-dependent protein catabolic process"/>
    <property type="evidence" value="ECO:0007669"/>
    <property type="project" value="TreeGrafter"/>
</dbReference>
<dbReference type="GO" id="GO:0005737">
    <property type="term" value="C:cytoplasm"/>
    <property type="evidence" value="ECO:0007669"/>
    <property type="project" value="TreeGrafter"/>
</dbReference>
<evidence type="ECO:0000256" key="2">
    <source>
        <dbReference type="ARBA" id="ARBA00022771"/>
    </source>
</evidence>
<reference evidence="8" key="1">
    <citation type="submission" date="2025-04" db="UniProtKB">
        <authorList>
            <consortium name="RefSeq"/>
        </authorList>
    </citation>
    <scope>IDENTIFICATION</scope>
    <source>
        <tissue evidence="8">Whole insect</tissue>
    </source>
</reference>
<dbReference type="PANTHER" id="PTHR45877">
    <property type="entry name" value="E3 UBIQUITIN-PROTEIN LIGASE SIAH2"/>
    <property type="match status" value="1"/>
</dbReference>
<dbReference type="RefSeq" id="XP_050507121.1">
    <property type="nucleotide sequence ID" value="XM_050651164.1"/>
</dbReference>
<dbReference type="OrthoDB" id="4788989at2759"/>
<protein>
    <submittedName>
        <fullName evidence="8">Uncharacterized protein LOC114324850</fullName>
    </submittedName>
</protein>
<organism evidence="8">
    <name type="scientific">Diabrotica virgifera virgifera</name>
    <name type="common">western corn rootworm</name>
    <dbReference type="NCBI Taxonomy" id="50390"/>
    <lineage>
        <taxon>Eukaryota</taxon>
        <taxon>Metazoa</taxon>
        <taxon>Ecdysozoa</taxon>
        <taxon>Arthropoda</taxon>
        <taxon>Hexapoda</taxon>
        <taxon>Insecta</taxon>
        <taxon>Pterygota</taxon>
        <taxon>Neoptera</taxon>
        <taxon>Endopterygota</taxon>
        <taxon>Coleoptera</taxon>
        <taxon>Polyphaga</taxon>
        <taxon>Cucujiformia</taxon>
        <taxon>Chrysomeloidea</taxon>
        <taxon>Chrysomelidae</taxon>
        <taxon>Galerucinae</taxon>
        <taxon>Diabroticina</taxon>
        <taxon>Diabroticites</taxon>
        <taxon>Diabrotica</taxon>
    </lineage>
</organism>
<dbReference type="Proteomes" id="UP001652700">
    <property type="component" value="Unplaced"/>
</dbReference>
<dbReference type="GO" id="GO:0008270">
    <property type="term" value="F:zinc ion binding"/>
    <property type="evidence" value="ECO:0007669"/>
    <property type="project" value="UniProtKB-KW"/>
</dbReference>
<reference evidence="6" key="2">
    <citation type="submission" date="2025-05" db="UniProtKB">
        <authorList>
            <consortium name="EnsemblMetazoa"/>
        </authorList>
    </citation>
    <scope>IDENTIFICATION</scope>
</reference>
<feature type="domain" description="SIAH-type" evidence="5">
    <location>
        <begin position="269"/>
        <end position="327"/>
    </location>
</feature>
<proteinExistence type="predicted"/>
<evidence type="ECO:0000256" key="1">
    <source>
        <dbReference type="ARBA" id="ARBA00022723"/>
    </source>
</evidence>
<evidence type="ECO:0000313" key="8">
    <source>
        <dbReference type="RefSeq" id="XP_028128533.1"/>
    </source>
</evidence>
<evidence type="ECO:0000256" key="4">
    <source>
        <dbReference type="PROSITE-ProRule" id="PRU00455"/>
    </source>
</evidence>
<dbReference type="SUPFAM" id="SSF49599">
    <property type="entry name" value="TRAF domain-like"/>
    <property type="match status" value="1"/>
</dbReference>
<dbReference type="InParanoid" id="A0A6P7F3V2"/>
<dbReference type="EnsemblMetazoa" id="XM_050651163.1">
    <property type="protein sequence ID" value="XP_050507120.1"/>
    <property type="gene ID" value="LOC114324850"/>
</dbReference>
<dbReference type="GO" id="GO:0031624">
    <property type="term" value="F:ubiquitin conjugating enzyme binding"/>
    <property type="evidence" value="ECO:0007669"/>
    <property type="project" value="TreeGrafter"/>
</dbReference>
<gene>
    <name evidence="8" type="primary">LOC114324850</name>
</gene>
<dbReference type="RefSeq" id="XP_028128533.1">
    <property type="nucleotide sequence ID" value="XM_028272732.1"/>
</dbReference>
<keyword evidence="7" id="KW-1185">Reference proteome</keyword>
<name>A0A6P7F3V2_DIAVI</name>
<evidence type="ECO:0000313" key="6">
    <source>
        <dbReference type="EnsemblMetazoa" id="XP_028128533.1"/>
    </source>
</evidence>
<dbReference type="Pfam" id="PF21361">
    <property type="entry name" value="Sina_ZnF"/>
    <property type="match status" value="1"/>
</dbReference>
<dbReference type="PANTHER" id="PTHR45877:SF2">
    <property type="entry name" value="E3 UBIQUITIN-PROTEIN LIGASE SINA-RELATED"/>
    <property type="match status" value="1"/>
</dbReference>
<dbReference type="AlphaFoldDB" id="A0A6P7F3V2"/>
<dbReference type="InterPro" id="IPR013083">
    <property type="entry name" value="Znf_RING/FYVE/PHD"/>
</dbReference>
<dbReference type="InterPro" id="IPR013010">
    <property type="entry name" value="Znf_SIAH"/>
</dbReference>
<dbReference type="UniPathway" id="UPA00143"/>
<keyword evidence="3" id="KW-0862">Zinc</keyword>
<dbReference type="RefSeq" id="XP_050507120.1">
    <property type="nucleotide sequence ID" value="XM_050651163.1"/>
</dbReference>
<evidence type="ECO:0000259" key="5">
    <source>
        <dbReference type="PROSITE" id="PS51081"/>
    </source>
</evidence>
<dbReference type="GeneID" id="114324850"/>
<dbReference type="EnsemblMetazoa" id="XM_050651164.1">
    <property type="protein sequence ID" value="XP_050507121.1"/>
    <property type="gene ID" value="LOC114324850"/>
</dbReference>
<evidence type="ECO:0000313" key="7">
    <source>
        <dbReference type="Proteomes" id="UP001652700"/>
    </source>
</evidence>
<dbReference type="GO" id="GO:0016567">
    <property type="term" value="P:protein ubiquitination"/>
    <property type="evidence" value="ECO:0007669"/>
    <property type="project" value="UniProtKB-UniPathway"/>
</dbReference>
<sequence>MLIYLCPADKKYSCPWEGRSEEILHHFEENHEDLLHFHNNFDIDLHEPSENHLLFVEEEIYLAQTVLEERRRLEVRLRFLGPAQIAKAINYNILVRVNYELCHPKYIAVKPDGTIVVNIEQIEKDLGEVNFLDCTFIINKNLLEDIIEVVPLNQQVEEENTNEDEFDNIFEEVETMENTLPYMPNRKYSYNEYHPKKGVSLSRAQTITLSDLKNRTFKRAKSTLSLGAISEIDGDTYTTCPQCGNSIRPPIFLCDCGYRNSSLEENFGRFLLHCKYKKYGCPQKLLSTELKDHEINCTFCDYQCPIEGCAFEGQFKHICKHFKLIHGTKKILESFIVTFHTIPEAFLVNEEKGVFYTYVKYFDDRVTWEAKFCGPKEKGFFCELKFKERKLKHPVLLNRNESVYSITMTLQELKKDKLKAKNAILTITC</sequence>
<dbReference type="Gene3D" id="3.30.40.10">
    <property type="entry name" value="Zinc/RING finger domain, C3HC4 (zinc finger)"/>
    <property type="match status" value="1"/>
</dbReference>
<dbReference type="EnsemblMetazoa" id="XM_028272732.2">
    <property type="protein sequence ID" value="XP_028128533.1"/>
    <property type="gene ID" value="LOC114324850"/>
</dbReference>
<keyword evidence="2 4" id="KW-0863">Zinc-finger</keyword>
<accession>A0A6P7F3V2</accession>
<dbReference type="InterPro" id="IPR004162">
    <property type="entry name" value="SINA-like_animal"/>
</dbReference>
<dbReference type="GO" id="GO:0061630">
    <property type="term" value="F:ubiquitin protein ligase activity"/>
    <property type="evidence" value="ECO:0007669"/>
    <property type="project" value="TreeGrafter"/>
</dbReference>
<dbReference type="KEGG" id="dvv:114324850"/>